<dbReference type="EMBL" id="JAOQAZ010000004">
    <property type="protein sequence ID" value="KAJ4267192.1"/>
    <property type="molecule type" value="Genomic_DNA"/>
</dbReference>
<feature type="compositionally biased region" description="Polar residues" evidence="1">
    <location>
        <begin position="180"/>
        <end position="198"/>
    </location>
</feature>
<dbReference type="Proteomes" id="UP001152049">
    <property type="component" value="Unassembled WGS sequence"/>
</dbReference>
<keyword evidence="3" id="KW-1185">Reference proteome</keyword>
<protein>
    <submittedName>
        <fullName evidence="2">Uncharacterized protein</fullName>
    </submittedName>
</protein>
<dbReference type="AlphaFoldDB" id="A0A9W8S7G2"/>
<name>A0A9W8S7G2_9HYPO</name>
<proteinExistence type="predicted"/>
<sequence>MAEPWTNENLHFLFEKRKTGQGQELAGIFVNEPFLLVPTSRQPDQSEATQQKRRTLPFCNKPIHPVPKVLALGMILVEIQLGRSIQSLYGESEWAKYCSMGCANHNTNYQICRDIIAKPAFFEDVAVPLETLIKNCIGHDGLFVPPHARSEADVRDALSKLVGDLGTYVSQQKPNNVKSLRMSKTSTKKQQPDLSTLTKGKHPIADKVLPVQGPPQPSLPQSLPVVFSQSHHPKIESNPFMSA</sequence>
<evidence type="ECO:0000313" key="3">
    <source>
        <dbReference type="Proteomes" id="UP001152049"/>
    </source>
</evidence>
<dbReference type="OrthoDB" id="3565018at2759"/>
<feature type="region of interest" description="Disordered" evidence="1">
    <location>
        <begin position="180"/>
        <end position="243"/>
    </location>
</feature>
<reference evidence="2" key="1">
    <citation type="submission" date="2022-09" db="EMBL/GenBank/DDBJ databases">
        <title>Fusarium specimens isolated from Avocado Roots.</title>
        <authorList>
            <person name="Stajich J."/>
            <person name="Roper C."/>
            <person name="Heimlech-Rivalta G."/>
        </authorList>
    </citation>
    <scope>NUCLEOTIDE SEQUENCE</scope>
    <source>
        <strain evidence="2">CF00136</strain>
    </source>
</reference>
<evidence type="ECO:0000256" key="1">
    <source>
        <dbReference type="SAM" id="MobiDB-lite"/>
    </source>
</evidence>
<accession>A0A9W8S7G2</accession>
<organism evidence="2 3">
    <name type="scientific">Fusarium torreyae</name>
    <dbReference type="NCBI Taxonomy" id="1237075"/>
    <lineage>
        <taxon>Eukaryota</taxon>
        <taxon>Fungi</taxon>
        <taxon>Dikarya</taxon>
        <taxon>Ascomycota</taxon>
        <taxon>Pezizomycotina</taxon>
        <taxon>Sordariomycetes</taxon>
        <taxon>Hypocreomycetidae</taxon>
        <taxon>Hypocreales</taxon>
        <taxon>Nectriaceae</taxon>
        <taxon>Fusarium</taxon>
    </lineage>
</organism>
<gene>
    <name evidence="2" type="ORF">NW762_003293</name>
</gene>
<comment type="caution">
    <text evidence="2">The sequence shown here is derived from an EMBL/GenBank/DDBJ whole genome shotgun (WGS) entry which is preliminary data.</text>
</comment>
<evidence type="ECO:0000313" key="2">
    <source>
        <dbReference type="EMBL" id="KAJ4267192.1"/>
    </source>
</evidence>